<organism evidence="1 2">
    <name type="scientific">Tumebacillus flagellatus</name>
    <dbReference type="NCBI Taxonomy" id="1157490"/>
    <lineage>
        <taxon>Bacteria</taxon>
        <taxon>Bacillati</taxon>
        <taxon>Bacillota</taxon>
        <taxon>Bacilli</taxon>
        <taxon>Bacillales</taxon>
        <taxon>Alicyclobacillaceae</taxon>
        <taxon>Tumebacillus</taxon>
    </lineage>
</organism>
<dbReference type="RefSeq" id="WP_038094726.1">
    <property type="nucleotide sequence ID" value="NZ_JMIR01000067.1"/>
</dbReference>
<keyword evidence="2" id="KW-1185">Reference proteome</keyword>
<dbReference type="EMBL" id="JMIR01000067">
    <property type="protein sequence ID" value="KEO80846.1"/>
    <property type="molecule type" value="Genomic_DNA"/>
</dbReference>
<dbReference type="OrthoDB" id="1797434at2"/>
<gene>
    <name evidence="1" type="ORF">EL26_24065</name>
</gene>
<evidence type="ECO:0008006" key="3">
    <source>
        <dbReference type="Google" id="ProtNLM"/>
    </source>
</evidence>
<evidence type="ECO:0000313" key="2">
    <source>
        <dbReference type="Proteomes" id="UP000027931"/>
    </source>
</evidence>
<protein>
    <recommendedName>
        <fullName evidence="3">ArpU family transcriptional regulator</fullName>
    </recommendedName>
</protein>
<reference evidence="1 2" key="1">
    <citation type="journal article" date="2013" name="Int. J. Syst. Evol. Microbiol.">
        <title>Tumebacillus flagellatus sp. nov., an alpha-amylase/pullulanase-producing bacterium isolated from cassava wastewater.</title>
        <authorList>
            <person name="Wang Q."/>
            <person name="Xie N."/>
            <person name="Qin Y."/>
            <person name="Shen N."/>
            <person name="Zhu J."/>
            <person name="Mi H."/>
            <person name="Huang R."/>
        </authorList>
    </citation>
    <scope>NUCLEOTIDE SEQUENCE [LARGE SCALE GENOMIC DNA]</scope>
    <source>
        <strain evidence="1 2">GST4</strain>
    </source>
</reference>
<proteinExistence type="predicted"/>
<name>A0A074LF24_9BACL</name>
<accession>A0A074LF24</accession>
<dbReference type="Proteomes" id="UP000027931">
    <property type="component" value="Unassembled WGS sequence"/>
</dbReference>
<comment type="caution">
    <text evidence="1">The sequence shown here is derived from an EMBL/GenBank/DDBJ whole genome shotgun (WGS) entry which is preliminary data.</text>
</comment>
<evidence type="ECO:0000313" key="1">
    <source>
        <dbReference type="EMBL" id="KEO80846.1"/>
    </source>
</evidence>
<sequence>MAQLTFDIPKVDEKATRARVKKMFDSYHEDKSTLETMERVNPLWLTHGIVSGPSEKQVAMYPTFDADMIRGGQVRNAEQELTELSELMDARAAHIDKMQNFCKSVERAVESLPHFEREIMERTLMVNKHARKKDFYIWPELAMTKDAYYKHKEKAMLRIAFALRIEVYERAGGGEAA</sequence>
<dbReference type="AlphaFoldDB" id="A0A074LF24"/>